<dbReference type="Proteomes" id="UP001057375">
    <property type="component" value="Unassembled WGS sequence"/>
</dbReference>
<dbReference type="EMBL" id="BQXS01010141">
    <property type="protein sequence ID" value="GKT33108.1"/>
    <property type="molecule type" value="Genomic_DNA"/>
</dbReference>
<comment type="caution">
    <text evidence="2">The sequence shown here is derived from an EMBL/GenBank/DDBJ whole genome shotgun (WGS) entry which is preliminary data.</text>
</comment>
<feature type="region of interest" description="Disordered" evidence="1">
    <location>
        <begin position="177"/>
        <end position="206"/>
    </location>
</feature>
<name>A0ABQ5KKR9_9EUKA</name>
<feature type="compositionally biased region" description="Basic and acidic residues" evidence="1">
    <location>
        <begin position="107"/>
        <end position="138"/>
    </location>
</feature>
<feature type="region of interest" description="Disordered" evidence="1">
    <location>
        <begin position="66"/>
        <end position="138"/>
    </location>
</feature>
<feature type="compositionally biased region" description="Low complexity" evidence="1">
    <location>
        <begin position="302"/>
        <end position="316"/>
    </location>
</feature>
<feature type="compositionally biased region" description="Basic and acidic residues" evidence="1">
    <location>
        <begin position="190"/>
        <end position="206"/>
    </location>
</feature>
<keyword evidence="3" id="KW-1185">Reference proteome</keyword>
<protein>
    <submittedName>
        <fullName evidence="2">Uncharacterized protein</fullName>
    </submittedName>
</protein>
<feature type="non-terminal residue" evidence="2">
    <location>
        <position position="1"/>
    </location>
</feature>
<reference evidence="2" key="1">
    <citation type="submission" date="2022-03" db="EMBL/GenBank/DDBJ databases">
        <title>Draft genome sequence of Aduncisulcus paluster, a free-living microaerophilic Fornicata.</title>
        <authorList>
            <person name="Yuyama I."/>
            <person name="Kume K."/>
            <person name="Tamura T."/>
            <person name="Inagaki Y."/>
            <person name="Hashimoto T."/>
        </authorList>
    </citation>
    <scope>NUCLEOTIDE SEQUENCE</scope>
    <source>
        <strain evidence="2">NY0171</strain>
    </source>
</reference>
<gene>
    <name evidence="2" type="ORF">ADUPG1_007114</name>
</gene>
<sequence length="433" mass="48993">NSEMRTLKKLSLKINLTLKNMGQIEGWKLTRQIYASLLSLNQYSYHFPVDDVLKFVQECESSDDANENWEEYVKEKEKGGSTSSSSEETEHRRQSYVERKKGKHHDSKPNNDIDLKADTVDKAEKSEKAEKAEKREKRAVSVDSLGISSDISAHLSELTISKPHRVKSEMTIPHKTNQHYQTSSSVKAMQSKEKMKGRRTDSEKQADYDAEIIGSKYPSVTTRKGLKMIEDDGSQTVRNTQSDQHLGMGYNLVADAMNLGAFVTSPSAIVPSFKRSMRYGSHGHYKKKSKHQKPSQCSILGTSSPYTTTSSSSSLPPLSYSFSKALSCHPIYRILSQHGTFSPLPISTRDAHVSQFVRDVGTKRGNYLFEGSLSKTSEMREYRKFMKRALGSSSCRYSYGCKPSKGVEAERFNQFRKSRPSNYGFIREISQKF</sequence>
<feature type="region of interest" description="Disordered" evidence="1">
    <location>
        <begin position="280"/>
        <end position="316"/>
    </location>
</feature>
<evidence type="ECO:0000256" key="1">
    <source>
        <dbReference type="SAM" id="MobiDB-lite"/>
    </source>
</evidence>
<evidence type="ECO:0000313" key="3">
    <source>
        <dbReference type="Proteomes" id="UP001057375"/>
    </source>
</evidence>
<feature type="compositionally biased region" description="Basic and acidic residues" evidence="1">
    <location>
        <begin position="88"/>
        <end position="99"/>
    </location>
</feature>
<proteinExistence type="predicted"/>
<feature type="compositionally biased region" description="Polar residues" evidence="1">
    <location>
        <begin position="177"/>
        <end position="188"/>
    </location>
</feature>
<accession>A0ABQ5KKR9</accession>
<feature type="compositionally biased region" description="Basic residues" evidence="1">
    <location>
        <begin position="280"/>
        <end position="293"/>
    </location>
</feature>
<evidence type="ECO:0000313" key="2">
    <source>
        <dbReference type="EMBL" id="GKT33108.1"/>
    </source>
</evidence>
<organism evidence="2 3">
    <name type="scientific">Aduncisulcus paluster</name>
    <dbReference type="NCBI Taxonomy" id="2918883"/>
    <lineage>
        <taxon>Eukaryota</taxon>
        <taxon>Metamonada</taxon>
        <taxon>Carpediemonas-like organisms</taxon>
        <taxon>Aduncisulcus</taxon>
    </lineage>
</organism>